<feature type="region of interest" description="Disordered" evidence="8">
    <location>
        <begin position="92"/>
        <end position="123"/>
    </location>
</feature>
<evidence type="ECO:0000313" key="10">
    <source>
        <dbReference type="Proteomes" id="UP000504615"/>
    </source>
</evidence>
<keyword evidence="4" id="KW-0540">Nuclease</keyword>
<dbReference type="PROSITE" id="PS50878">
    <property type="entry name" value="RT_POL"/>
    <property type="match status" value="1"/>
</dbReference>
<feature type="compositionally biased region" description="Acidic residues" evidence="8">
    <location>
        <begin position="830"/>
        <end position="840"/>
    </location>
</feature>
<dbReference type="RefSeq" id="XP_025073445.1">
    <property type="nucleotide sequence ID" value="XM_025217660.1"/>
</dbReference>
<keyword evidence="3" id="KW-0548">Nucleotidyltransferase</keyword>
<evidence type="ECO:0000313" key="11">
    <source>
        <dbReference type="RefSeq" id="XP_025073445.1"/>
    </source>
</evidence>
<feature type="compositionally biased region" description="Basic and acidic residues" evidence="8">
    <location>
        <begin position="8"/>
        <end position="26"/>
    </location>
</feature>
<dbReference type="FunFam" id="3.30.70.270:FF:000020">
    <property type="entry name" value="Transposon Tf2-6 polyprotein-like Protein"/>
    <property type="match status" value="1"/>
</dbReference>
<evidence type="ECO:0000256" key="1">
    <source>
        <dbReference type="ARBA" id="ARBA00012493"/>
    </source>
</evidence>
<dbReference type="GO" id="GO:0004519">
    <property type="term" value="F:endonuclease activity"/>
    <property type="evidence" value="ECO:0007669"/>
    <property type="project" value="UniProtKB-KW"/>
</dbReference>
<dbReference type="Pfam" id="PF17917">
    <property type="entry name" value="RT_RNaseH"/>
    <property type="match status" value="1"/>
</dbReference>
<dbReference type="Proteomes" id="UP000504615">
    <property type="component" value="Unplaced"/>
</dbReference>
<feature type="region of interest" description="Disordered" evidence="8">
    <location>
        <begin position="816"/>
        <end position="895"/>
    </location>
</feature>
<dbReference type="EC" id="2.7.7.49" evidence="1"/>
<evidence type="ECO:0000259" key="9">
    <source>
        <dbReference type="PROSITE" id="PS50878"/>
    </source>
</evidence>
<feature type="compositionally biased region" description="Basic and acidic residues" evidence="8">
    <location>
        <begin position="114"/>
        <end position="123"/>
    </location>
</feature>
<organism evidence="10 11">
    <name type="scientific">Pogonomyrmex barbatus</name>
    <name type="common">red harvester ant</name>
    <dbReference type="NCBI Taxonomy" id="144034"/>
    <lineage>
        <taxon>Eukaryota</taxon>
        <taxon>Metazoa</taxon>
        <taxon>Ecdysozoa</taxon>
        <taxon>Arthropoda</taxon>
        <taxon>Hexapoda</taxon>
        <taxon>Insecta</taxon>
        <taxon>Pterygota</taxon>
        <taxon>Neoptera</taxon>
        <taxon>Endopterygota</taxon>
        <taxon>Hymenoptera</taxon>
        <taxon>Apocrita</taxon>
        <taxon>Aculeata</taxon>
        <taxon>Formicoidea</taxon>
        <taxon>Formicidae</taxon>
        <taxon>Myrmicinae</taxon>
        <taxon>Pogonomyrmex</taxon>
    </lineage>
</organism>
<dbReference type="GO" id="GO:0003964">
    <property type="term" value="F:RNA-directed DNA polymerase activity"/>
    <property type="evidence" value="ECO:0007669"/>
    <property type="project" value="UniProtKB-KW"/>
</dbReference>
<dbReference type="OrthoDB" id="7700898at2759"/>
<evidence type="ECO:0000256" key="7">
    <source>
        <dbReference type="ARBA" id="ARBA00022918"/>
    </source>
</evidence>
<dbReference type="InterPro" id="IPR000477">
    <property type="entry name" value="RT_dom"/>
</dbReference>
<feature type="compositionally biased region" description="Basic and acidic residues" evidence="8">
    <location>
        <begin position="841"/>
        <end position="850"/>
    </location>
</feature>
<dbReference type="GO" id="GO:0016787">
    <property type="term" value="F:hydrolase activity"/>
    <property type="evidence" value="ECO:0007669"/>
    <property type="project" value="UniProtKB-KW"/>
</dbReference>
<dbReference type="GeneID" id="112552444"/>
<dbReference type="PANTHER" id="PTHR37984:SF5">
    <property type="entry name" value="PROTEIN NYNRIN-LIKE"/>
    <property type="match status" value="1"/>
</dbReference>
<dbReference type="PANTHER" id="PTHR37984">
    <property type="entry name" value="PROTEIN CBG26694"/>
    <property type="match status" value="1"/>
</dbReference>
<feature type="compositionally biased region" description="Basic residues" evidence="8">
    <location>
        <begin position="851"/>
        <end position="865"/>
    </location>
</feature>
<name>A0A8N1S3R5_9HYME</name>
<keyword evidence="2" id="KW-0808">Transferase</keyword>
<feature type="region of interest" description="Disordered" evidence="8">
    <location>
        <begin position="1"/>
        <end position="37"/>
    </location>
</feature>
<dbReference type="InterPro" id="IPR050951">
    <property type="entry name" value="Retrovirus_Pol_polyprotein"/>
</dbReference>
<keyword evidence="6" id="KW-0378">Hydrolase</keyword>
<sequence>MPRTPAPCRHERPNTRGSNDSDRRYELPNIGGKSPRKLAAQLQPRITPAITVGDADNAGIPASSADDRPFDSAHNVEKRGYLPAIATRWETPTGSRISRPRLDPNKLHSAAAPDRIRARSTDQGDDRYRIRVIVYRSKDRAFSRTTPLHADCRARSGATRGRDAAMIIGMDVWAGSEIVLRPPPPYSHTYGTTPTKQSCPISEDEQLRVFLEEEVGKFDHVRGPTELIEHRVKLVDPAPIKQRYRPRNPAMQAIIDAEVDQMLQDGIIEPSTSAWSSPIVVVRKKDGKNRFCIDFPQVNSVTERDAYPLPQISATLDKLRGARYLSTIDLKNGYWQVPLAASSRPITAFTVPGQGLMHFRVMPFGLHSAPATFQRLLDRVIGPELEPHAFAYLDDIIVASRTFAEYLQHLREVFRRLRAARLRINRDKCRFCVPELRYLGHIVNRDGIKTDPEKTTAIADWPTPQTVKHIRQFLGVASWYRRFIKNFATVAAPLTTLTRKNTRWKWGEEEQGAFDALKNNLTTAPVLACPDFERPFTLQTDASTIGLGVVLTQYFPEGERVIAYASRTLNGAEKNYSATELECLAVVWGIRKMRGYLEGYRFTVITDHQALKWLQQLESPSGRLGRWMFELQQYAFEIRYRKGALNRVADALSRQPAVSAISHPRCQWYRRTWDRFAFNTASNDATGYSPAYLNLGREPCSVVRSNEATVGPSKPDALRQRLEDAYELVRVNLARAFQQQARNYDLRRRDWQPKLGEWVWKRDHPLSSKSDAFNAKLAPRYIGPLEVKAAISPVIYDLRSKRGKWHRHVHLQDLKLSPGKTEADSAAEIANDDADNEPTDADNRPTDADRHHQRRAPGNRNKKKGQTAGCRQQNTTTRPRTTAEKFQAGLKINNG</sequence>
<dbReference type="CDD" id="cd01647">
    <property type="entry name" value="RT_LTR"/>
    <property type="match status" value="1"/>
</dbReference>
<dbReference type="Gene3D" id="3.10.10.10">
    <property type="entry name" value="HIV Type 1 Reverse Transcriptase, subunit A, domain 1"/>
    <property type="match status" value="1"/>
</dbReference>
<dbReference type="Gene3D" id="3.30.70.270">
    <property type="match status" value="2"/>
</dbReference>
<evidence type="ECO:0000256" key="2">
    <source>
        <dbReference type="ARBA" id="ARBA00022679"/>
    </source>
</evidence>
<dbReference type="InterPro" id="IPR041373">
    <property type="entry name" value="RT_RNaseH"/>
</dbReference>
<keyword evidence="5" id="KW-0255">Endonuclease</keyword>
<dbReference type="CDD" id="cd09274">
    <property type="entry name" value="RNase_HI_RT_Ty3"/>
    <property type="match status" value="1"/>
</dbReference>
<reference evidence="11" key="1">
    <citation type="submission" date="2025-08" db="UniProtKB">
        <authorList>
            <consortium name="RefSeq"/>
        </authorList>
    </citation>
    <scope>IDENTIFICATION</scope>
</reference>
<dbReference type="SUPFAM" id="SSF56672">
    <property type="entry name" value="DNA/RNA polymerases"/>
    <property type="match status" value="1"/>
</dbReference>
<accession>A0A8N1S3R5</accession>
<evidence type="ECO:0000256" key="6">
    <source>
        <dbReference type="ARBA" id="ARBA00022801"/>
    </source>
</evidence>
<dbReference type="InterPro" id="IPR043128">
    <property type="entry name" value="Rev_trsase/Diguanyl_cyclase"/>
</dbReference>
<keyword evidence="10" id="KW-1185">Reference proteome</keyword>
<gene>
    <name evidence="11" type="primary">LOC112552444</name>
</gene>
<dbReference type="Pfam" id="PF00078">
    <property type="entry name" value="RVT_1"/>
    <property type="match status" value="1"/>
</dbReference>
<evidence type="ECO:0000256" key="4">
    <source>
        <dbReference type="ARBA" id="ARBA00022722"/>
    </source>
</evidence>
<dbReference type="AlphaFoldDB" id="A0A8N1S3R5"/>
<protein>
    <recommendedName>
        <fullName evidence="1">RNA-directed DNA polymerase</fullName>
        <ecNumber evidence="1">2.7.7.49</ecNumber>
    </recommendedName>
</protein>
<proteinExistence type="predicted"/>
<evidence type="ECO:0000256" key="8">
    <source>
        <dbReference type="SAM" id="MobiDB-lite"/>
    </source>
</evidence>
<dbReference type="InterPro" id="IPR043502">
    <property type="entry name" value="DNA/RNA_pol_sf"/>
</dbReference>
<keyword evidence="7" id="KW-0695">RNA-directed DNA polymerase</keyword>
<feature type="domain" description="Reverse transcriptase" evidence="9">
    <location>
        <begin position="263"/>
        <end position="443"/>
    </location>
</feature>
<evidence type="ECO:0000256" key="5">
    <source>
        <dbReference type="ARBA" id="ARBA00022759"/>
    </source>
</evidence>
<evidence type="ECO:0000256" key="3">
    <source>
        <dbReference type="ARBA" id="ARBA00022695"/>
    </source>
</evidence>